<comment type="caution">
    <text evidence="5">The sequence shown here is derived from an EMBL/GenBank/DDBJ whole genome shotgun (WGS) entry which is preliminary data.</text>
</comment>
<feature type="region of interest" description="Disordered" evidence="3">
    <location>
        <begin position="214"/>
        <end position="247"/>
    </location>
</feature>
<organism evidence="5 6">
    <name type="scientific">Aquipuribacter hungaricus</name>
    <dbReference type="NCBI Taxonomy" id="545624"/>
    <lineage>
        <taxon>Bacteria</taxon>
        <taxon>Bacillati</taxon>
        <taxon>Actinomycetota</taxon>
        <taxon>Actinomycetes</taxon>
        <taxon>Micrococcales</taxon>
        <taxon>Intrasporangiaceae</taxon>
        <taxon>Aquipuribacter</taxon>
    </lineage>
</organism>
<evidence type="ECO:0000256" key="2">
    <source>
        <dbReference type="PIRNR" id="PIRNR003107"/>
    </source>
</evidence>
<sequence length="247" mass="27271">MDRIMTRFDEDLASLTSGMVEMTGLAATAISRASFALLNGDLEMAESVIADDERMDSWQWSLDDQIVVMMTKHGALGRDLRRLVSGLRVTADLERMGDLARHLAQVTRLKYPEPVVPEAVTRHISQMGEVAERIAFKTGDVLARHDARLAREVDRIDDEMDRLHRELFTVMLSTRWDEPVSVAIDVTLIGRFYERFADHAVNVANQVVYQITGEDPDRASSPGTPGLGFPPGTGFPPAPGGPPAARS</sequence>
<dbReference type="PANTHER" id="PTHR42930">
    <property type="entry name" value="PHOSPHATE-SPECIFIC TRANSPORT SYSTEM ACCESSORY PROTEIN PHOU"/>
    <property type="match status" value="1"/>
</dbReference>
<dbReference type="Pfam" id="PF01895">
    <property type="entry name" value="PhoU"/>
    <property type="match status" value="2"/>
</dbReference>
<comment type="function">
    <text evidence="2">Plays a role in the regulation of phosphate uptake.</text>
</comment>
<gene>
    <name evidence="5" type="primary">phoU</name>
    <name evidence="5" type="ORF">ACFOLH_02155</name>
</gene>
<dbReference type="NCBIfam" id="TIGR02135">
    <property type="entry name" value="phoU_full"/>
    <property type="match status" value="1"/>
</dbReference>
<dbReference type="InterPro" id="IPR026022">
    <property type="entry name" value="PhoU_dom"/>
</dbReference>
<evidence type="ECO:0000256" key="1">
    <source>
        <dbReference type="ARBA" id="ARBA00022592"/>
    </source>
</evidence>
<feature type="domain" description="PhoU" evidence="4">
    <location>
        <begin position="124"/>
        <end position="207"/>
    </location>
</feature>
<keyword evidence="2" id="KW-0963">Cytoplasm</keyword>
<dbReference type="InterPro" id="IPR038078">
    <property type="entry name" value="PhoU-like_sf"/>
</dbReference>
<feature type="compositionally biased region" description="Pro residues" evidence="3">
    <location>
        <begin position="233"/>
        <end position="247"/>
    </location>
</feature>
<comment type="subunit">
    <text evidence="2">Homodimer.</text>
</comment>
<dbReference type="EMBL" id="JBHRWW010000001">
    <property type="protein sequence ID" value="MFC3687140.1"/>
    <property type="molecule type" value="Genomic_DNA"/>
</dbReference>
<dbReference type="Proteomes" id="UP001595685">
    <property type="component" value="Unassembled WGS sequence"/>
</dbReference>
<evidence type="ECO:0000256" key="3">
    <source>
        <dbReference type="SAM" id="MobiDB-lite"/>
    </source>
</evidence>
<keyword evidence="2" id="KW-0813">Transport</keyword>
<dbReference type="PIRSF" id="PIRSF003107">
    <property type="entry name" value="PhoU"/>
    <property type="match status" value="1"/>
</dbReference>
<evidence type="ECO:0000313" key="6">
    <source>
        <dbReference type="Proteomes" id="UP001595685"/>
    </source>
</evidence>
<evidence type="ECO:0000259" key="4">
    <source>
        <dbReference type="Pfam" id="PF01895"/>
    </source>
</evidence>
<dbReference type="RefSeq" id="WP_340294696.1">
    <property type="nucleotide sequence ID" value="NZ_JBBEOI010000177.1"/>
</dbReference>
<keyword evidence="1 2" id="KW-0592">Phosphate transport</keyword>
<dbReference type="PANTHER" id="PTHR42930:SF3">
    <property type="entry name" value="PHOSPHATE-SPECIFIC TRANSPORT SYSTEM ACCESSORY PROTEIN PHOU"/>
    <property type="match status" value="1"/>
</dbReference>
<name>A0ABV7WBF5_9MICO</name>
<reference evidence="6" key="1">
    <citation type="journal article" date="2019" name="Int. J. Syst. Evol. Microbiol.">
        <title>The Global Catalogue of Microorganisms (GCM) 10K type strain sequencing project: providing services to taxonomists for standard genome sequencing and annotation.</title>
        <authorList>
            <consortium name="The Broad Institute Genomics Platform"/>
            <consortium name="The Broad Institute Genome Sequencing Center for Infectious Disease"/>
            <person name="Wu L."/>
            <person name="Ma J."/>
        </authorList>
    </citation>
    <scope>NUCLEOTIDE SEQUENCE [LARGE SCALE GENOMIC DNA]</scope>
    <source>
        <strain evidence="6">NCAIM B.02333</strain>
    </source>
</reference>
<proteinExistence type="inferred from homology"/>
<dbReference type="SUPFAM" id="SSF109755">
    <property type="entry name" value="PhoU-like"/>
    <property type="match status" value="1"/>
</dbReference>
<evidence type="ECO:0000313" key="5">
    <source>
        <dbReference type="EMBL" id="MFC3687140.1"/>
    </source>
</evidence>
<accession>A0ABV7WBF5</accession>
<keyword evidence="6" id="KW-1185">Reference proteome</keyword>
<dbReference type="InterPro" id="IPR028366">
    <property type="entry name" value="PhoU"/>
</dbReference>
<comment type="similarity">
    <text evidence="2">Belongs to the PhoU family.</text>
</comment>
<feature type="domain" description="PhoU" evidence="4">
    <location>
        <begin position="20"/>
        <end position="106"/>
    </location>
</feature>
<protein>
    <recommendedName>
        <fullName evidence="2">Phosphate-specific transport system accessory protein PhoU</fullName>
    </recommendedName>
</protein>
<comment type="subcellular location">
    <subcellularLocation>
        <location evidence="2">Cytoplasm</location>
    </subcellularLocation>
</comment>
<dbReference type="Gene3D" id="1.20.58.220">
    <property type="entry name" value="Phosphate transport system protein phou homolog 2, domain 2"/>
    <property type="match status" value="1"/>
</dbReference>